<dbReference type="Proteomes" id="UP000195386">
    <property type="component" value="Unassembled WGS sequence"/>
</dbReference>
<dbReference type="RefSeq" id="WP_087425715.1">
    <property type="nucleotide sequence ID" value="NZ_CAMMFP010000002.1"/>
</dbReference>
<evidence type="ECO:0008006" key="3">
    <source>
        <dbReference type="Google" id="ProtNLM"/>
    </source>
</evidence>
<dbReference type="AlphaFoldDB" id="A0A1Y3Z299"/>
<dbReference type="InterPro" id="IPR039498">
    <property type="entry name" value="NTP_transf_5"/>
</dbReference>
<proteinExistence type="predicted"/>
<protein>
    <recommendedName>
        <fullName evidence="3">Nucleotidyltransferase family protein</fullName>
    </recommendedName>
</protein>
<gene>
    <name evidence="1" type="ORF">B5F97_05870</name>
</gene>
<dbReference type="Pfam" id="PF14907">
    <property type="entry name" value="NTP_transf_5"/>
    <property type="match status" value="1"/>
</dbReference>
<organism evidence="1 2">
    <name type="scientific">Bacteroides clarus</name>
    <dbReference type="NCBI Taxonomy" id="626929"/>
    <lineage>
        <taxon>Bacteria</taxon>
        <taxon>Pseudomonadati</taxon>
        <taxon>Bacteroidota</taxon>
        <taxon>Bacteroidia</taxon>
        <taxon>Bacteroidales</taxon>
        <taxon>Bacteroidaceae</taxon>
        <taxon>Bacteroides</taxon>
    </lineage>
</organism>
<comment type="caution">
    <text evidence="1">The sequence shown here is derived from an EMBL/GenBank/DDBJ whole genome shotgun (WGS) entry which is preliminary data.</text>
</comment>
<evidence type="ECO:0000313" key="2">
    <source>
        <dbReference type="Proteomes" id="UP000195386"/>
    </source>
</evidence>
<reference evidence="2" key="1">
    <citation type="submission" date="2017-04" db="EMBL/GenBank/DDBJ databases">
        <title>Function of individual gut microbiota members based on whole genome sequencing of pure cultures obtained from chicken caecum.</title>
        <authorList>
            <person name="Medvecky M."/>
            <person name="Cejkova D."/>
            <person name="Polansky O."/>
            <person name="Karasova D."/>
            <person name="Kubasova T."/>
            <person name="Cizek A."/>
            <person name="Rychlik I."/>
        </authorList>
    </citation>
    <scope>NUCLEOTIDE SEQUENCE [LARGE SCALE GENOMIC DNA]</scope>
    <source>
        <strain evidence="2">An43</strain>
    </source>
</reference>
<dbReference type="EMBL" id="NFII01000004">
    <property type="protein sequence ID" value="OUO01750.1"/>
    <property type="molecule type" value="Genomic_DNA"/>
</dbReference>
<accession>A0A1Y3Z299</accession>
<sequence length="356" mass="41969">MENMVRDEELFFHFLRLGLWGEEPDEPGYDMTGLTRDDWCRIYDMGHRQAVSGIVTDGIAHCGVRPDGELWGQWIAQLIYMERMNSRIANEGSFWLESLEEAGIEAEVFKGPSVAHWYNRPMYRSYGDLDIVVHAGWERLEEVLQKWKLPYRVEHEDVVLRNRGVFVEFHRQREYLYNPVVHNRLTQLLHADKEGYELYLACLILHLRRHVLTYGIGLKQVCDVAVMLRNASLDRKKLVGILRELNMIRFSRVLFGFIDVYIKGVREFPLRPLHDRNMQLLRNIIWRDGYLLKMEREQCSENKRTVAGRVMGNGFFWLKRCSLLFGLMPDEACCFPFYMVWRRLKGSSVKSVNAAL</sequence>
<name>A0A1Y3Z299_9BACE</name>
<evidence type="ECO:0000313" key="1">
    <source>
        <dbReference type="EMBL" id="OUO01750.1"/>
    </source>
</evidence>